<sequence length="97" mass="10933">MSESCSGGSCLLRKSGNEYNYLNKTHTHLESIQGRRMITLVALGLQVTATSWLPVQGSQRHRQTRFPLRPDELNQFGCFSLISALGYQPTLVLKEHE</sequence>
<dbReference type="AlphaFoldDB" id="A0AAD8BCQ9"/>
<dbReference type="Proteomes" id="UP001233172">
    <property type="component" value="Unassembled WGS sequence"/>
</dbReference>
<gene>
    <name evidence="1" type="ORF">Bpfe_018671</name>
</gene>
<feature type="non-terminal residue" evidence="1">
    <location>
        <position position="1"/>
    </location>
</feature>
<dbReference type="EMBL" id="JASAOG010000099">
    <property type="protein sequence ID" value="KAK0051901.1"/>
    <property type="molecule type" value="Genomic_DNA"/>
</dbReference>
<reference evidence="1" key="2">
    <citation type="submission" date="2023-04" db="EMBL/GenBank/DDBJ databases">
        <authorList>
            <person name="Bu L."/>
            <person name="Lu L."/>
            <person name="Laidemitt M.R."/>
            <person name="Zhang S.M."/>
            <person name="Mutuku M."/>
            <person name="Mkoji G."/>
            <person name="Steinauer M."/>
            <person name="Loker E.S."/>
        </authorList>
    </citation>
    <scope>NUCLEOTIDE SEQUENCE</scope>
    <source>
        <strain evidence="1">KasaAsao</strain>
        <tissue evidence="1">Whole Snail</tissue>
    </source>
</reference>
<proteinExistence type="predicted"/>
<evidence type="ECO:0000313" key="2">
    <source>
        <dbReference type="Proteomes" id="UP001233172"/>
    </source>
</evidence>
<protein>
    <submittedName>
        <fullName evidence="1">Uncharacterized protein</fullName>
    </submittedName>
</protein>
<evidence type="ECO:0000313" key="1">
    <source>
        <dbReference type="EMBL" id="KAK0051901.1"/>
    </source>
</evidence>
<keyword evidence="2" id="KW-1185">Reference proteome</keyword>
<accession>A0AAD8BCQ9</accession>
<organism evidence="1 2">
    <name type="scientific">Biomphalaria pfeifferi</name>
    <name type="common">Bloodfluke planorb</name>
    <name type="synonym">Freshwater snail</name>
    <dbReference type="NCBI Taxonomy" id="112525"/>
    <lineage>
        <taxon>Eukaryota</taxon>
        <taxon>Metazoa</taxon>
        <taxon>Spiralia</taxon>
        <taxon>Lophotrochozoa</taxon>
        <taxon>Mollusca</taxon>
        <taxon>Gastropoda</taxon>
        <taxon>Heterobranchia</taxon>
        <taxon>Euthyneura</taxon>
        <taxon>Panpulmonata</taxon>
        <taxon>Hygrophila</taxon>
        <taxon>Lymnaeoidea</taxon>
        <taxon>Planorbidae</taxon>
        <taxon>Biomphalaria</taxon>
    </lineage>
</organism>
<name>A0AAD8BCQ9_BIOPF</name>
<comment type="caution">
    <text evidence="1">The sequence shown here is derived from an EMBL/GenBank/DDBJ whole genome shotgun (WGS) entry which is preliminary data.</text>
</comment>
<reference evidence="1" key="1">
    <citation type="journal article" date="2023" name="PLoS Negl. Trop. Dis.">
        <title>A genome sequence for Biomphalaria pfeifferi, the major vector snail for the human-infecting parasite Schistosoma mansoni.</title>
        <authorList>
            <person name="Bu L."/>
            <person name="Lu L."/>
            <person name="Laidemitt M.R."/>
            <person name="Zhang S.M."/>
            <person name="Mutuku M."/>
            <person name="Mkoji G."/>
            <person name="Steinauer M."/>
            <person name="Loker E.S."/>
        </authorList>
    </citation>
    <scope>NUCLEOTIDE SEQUENCE</scope>
    <source>
        <strain evidence="1">KasaAsao</strain>
    </source>
</reference>